<evidence type="ECO:0000259" key="1">
    <source>
        <dbReference type="Pfam" id="PF05685"/>
    </source>
</evidence>
<dbReference type="PANTHER" id="PTHR34107:SF2">
    <property type="entry name" value="SLL0888 PROTEIN"/>
    <property type="match status" value="1"/>
</dbReference>
<dbReference type="SUPFAM" id="SSF52980">
    <property type="entry name" value="Restriction endonuclease-like"/>
    <property type="match status" value="1"/>
</dbReference>
<reference evidence="2 3" key="1">
    <citation type="submission" date="2012-05" db="EMBL/GenBank/DDBJ databases">
        <title>Finished chromosome of genome of Oscillatoria sp. PCC 7112.</title>
        <authorList>
            <consortium name="US DOE Joint Genome Institute"/>
            <person name="Gugger M."/>
            <person name="Coursin T."/>
            <person name="Rippka R."/>
            <person name="Tandeau De Marsac N."/>
            <person name="Huntemann M."/>
            <person name="Wei C.-L."/>
            <person name="Han J."/>
            <person name="Detter J.C."/>
            <person name="Han C."/>
            <person name="Tapia R."/>
            <person name="Davenport K."/>
            <person name="Daligault H."/>
            <person name="Erkkila T."/>
            <person name="Gu W."/>
            <person name="Munk A.C.C."/>
            <person name="Teshima H."/>
            <person name="Xu Y."/>
            <person name="Chain P."/>
            <person name="Chen A."/>
            <person name="Krypides N."/>
            <person name="Mavromatis K."/>
            <person name="Markowitz V."/>
            <person name="Szeto E."/>
            <person name="Ivanova N."/>
            <person name="Mikhailova N."/>
            <person name="Ovchinnikova G."/>
            <person name="Pagani I."/>
            <person name="Pati A."/>
            <person name="Goodwin L."/>
            <person name="Peters L."/>
            <person name="Pitluck S."/>
            <person name="Woyke T."/>
            <person name="Kerfeld C."/>
        </authorList>
    </citation>
    <scope>NUCLEOTIDE SEQUENCE [LARGE SCALE GENOMIC DNA]</scope>
    <source>
        <strain evidence="2 3">PCC 7112</strain>
    </source>
</reference>
<evidence type="ECO:0000313" key="3">
    <source>
        <dbReference type="Proteomes" id="UP000010478"/>
    </source>
</evidence>
<dbReference type="Proteomes" id="UP000010478">
    <property type="component" value="Chromosome"/>
</dbReference>
<dbReference type="KEGG" id="oni:Osc7112_1393"/>
<dbReference type="RefSeq" id="WP_015175246.1">
    <property type="nucleotide sequence ID" value="NC_019729.1"/>
</dbReference>
<dbReference type="Gene3D" id="3.90.1570.10">
    <property type="entry name" value="tt1808, chain A"/>
    <property type="match status" value="1"/>
</dbReference>
<dbReference type="STRING" id="179408.Osc7112_1393"/>
<dbReference type="OrthoDB" id="428427at2"/>
<dbReference type="Pfam" id="PF05685">
    <property type="entry name" value="Uma2"/>
    <property type="match status" value="1"/>
</dbReference>
<organism evidence="2 3">
    <name type="scientific">Phormidium nigroviride PCC 7112</name>
    <dbReference type="NCBI Taxonomy" id="179408"/>
    <lineage>
        <taxon>Bacteria</taxon>
        <taxon>Bacillati</taxon>
        <taxon>Cyanobacteriota</taxon>
        <taxon>Cyanophyceae</taxon>
        <taxon>Oscillatoriophycideae</taxon>
        <taxon>Oscillatoriales</taxon>
        <taxon>Oscillatoriaceae</taxon>
        <taxon>Phormidium</taxon>
    </lineage>
</organism>
<dbReference type="AlphaFoldDB" id="K9VEJ9"/>
<dbReference type="EMBL" id="CP003614">
    <property type="protein sequence ID" value="AFZ05924.1"/>
    <property type="molecule type" value="Genomic_DNA"/>
</dbReference>
<dbReference type="PANTHER" id="PTHR34107">
    <property type="entry name" value="SLL0198 PROTEIN-RELATED"/>
    <property type="match status" value="1"/>
</dbReference>
<evidence type="ECO:0000313" key="2">
    <source>
        <dbReference type="EMBL" id="AFZ05924.1"/>
    </source>
</evidence>
<dbReference type="InterPro" id="IPR008538">
    <property type="entry name" value="Uma2"/>
</dbReference>
<sequence>MSQSIVPAVEEKQIDTSPTLTFEEYRVYQSNDDVKYELYKGKLIPMATASALHTSICEFWVYKLQRYLAEHNLDLVVKTSVGVRTEDATSRIPDVVVCTESLWQQVLARPGSGILDLSETPLFVVEVVSQDRRADYVLKRTEYEQANVPEYVIVDPTQNRQRVRVMAFPEGDDVYTQVDYLPGEEMVSVVFPNLRLSVNEILDPPLVEGLIKAEQAQLQKAERLAARLRELGIDPDAV</sequence>
<protein>
    <recommendedName>
        <fullName evidence="1">Putative restriction endonuclease domain-containing protein</fullName>
    </recommendedName>
</protein>
<dbReference type="HOGENOM" id="CLU_076312_5_1_3"/>
<name>K9VEJ9_9CYAN</name>
<dbReference type="InterPro" id="IPR011335">
    <property type="entry name" value="Restrct_endonuc-II-like"/>
</dbReference>
<accession>K9VEJ9</accession>
<dbReference type="CDD" id="cd06260">
    <property type="entry name" value="DUF820-like"/>
    <property type="match status" value="1"/>
</dbReference>
<dbReference type="eggNOG" id="COG4636">
    <property type="taxonomic scope" value="Bacteria"/>
</dbReference>
<dbReference type="InterPro" id="IPR012296">
    <property type="entry name" value="Nuclease_put_TT1808"/>
</dbReference>
<keyword evidence="3" id="KW-1185">Reference proteome</keyword>
<proteinExistence type="predicted"/>
<gene>
    <name evidence="2" type="ORF">Osc7112_1393</name>
</gene>
<feature type="domain" description="Putative restriction endonuclease" evidence="1">
    <location>
        <begin position="22"/>
        <end position="198"/>
    </location>
</feature>